<evidence type="ECO:0000256" key="2">
    <source>
        <dbReference type="ARBA" id="ARBA00023295"/>
    </source>
</evidence>
<dbReference type="InterPro" id="IPR012341">
    <property type="entry name" value="6hp_glycosidase-like_sf"/>
</dbReference>
<dbReference type="GO" id="GO:0005993">
    <property type="term" value="P:trehalose catabolic process"/>
    <property type="evidence" value="ECO:0007669"/>
    <property type="project" value="TreeGrafter"/>
</dbReference>
<reference evidence="4 5" key="1">
    <citation type="submission" date="2017-05" db="EMBL/GenBank/DDBJ databases">
        <authorList>
            <person name="Varghese N."/>
            <person name="Submissions S."/>
        </authorList>
    </citation>
    <scope>NUCLEOTIDE SEQUENCE [LARGE SCALE GENOMIC DNA]</scope>
    <source>
        <strain evidence="4 5">DSM 19036</strain>
    </source>
</reference>
<dbReference type="OrthoDB" id="106887at2"/>
<dbReference type="PANTHER" id="PTHR23403">
    <property type="entry name" value="TREHALASE"/>
    <property type="match status" value="1"/>
</dbReference>
<dbReference type="InterPro" id="IPR018232">
    <property type="entry name" value="Glyco_hydro_37_CS"/>
</dbReference>
<dbReference type="InterPro" id="IPR008928">
    <property type="entry name" value="6-hairpin_glycosidase_sf"/>
</dbReference>
<feature type="chain" id="PRO_5022074988" evidence="3">
    <location>
        <begin position="20"/>
        <end position="514"/>
    </location>
</feature>
<keyword evidence="2" id="KW-0326">Glycosidase</keyword>
<dbReference type="PROSITE" id="PS00928">
    <property type="entry name" value="TREHALASE_2"/>
    <property type="match status" value="1"/>
</dbReference>
<dbReference type="PANTHER" id="PTHR23403:SF1">
    <property type="entry name" value="TREHALASE"/>
    <property type="match status" value="1"/>
</dbReference>
<dbReference type="Proteomes" id="UP000320300">
    <property type="component" value="Unassembled WGS sequence"/>
</dbReference>
<dbReference type="Pfam" id="PF01204">
    <property type="entry name" value="Trehalase"/>
    <property type="match status" value="1"/>
</dbReference>
<sequence>MRKIILIFFIALQSGSLYAQQAKTPDQIYGQLFVDVQMQNVLKDGKTFVDCEPKRSPKLILQDYIRLRKSKGFSLKDFVANNFVFPDTNTTVAVTTNQSVVQHINDLWTGLERVPSGKVANSSLLNLPYPYIVPGGRFREIYYWDSYFTMLGLKASGKDEVIENMIRNFAALIRQYGHIPNGNRNYYLSRSQPPFFALMIDLLAQIKNKEVYITYLPYLEKEYAYWMDKSAATKHVMTMPDGSLLNRYYDQLNIPRQESYKEDVLSAGEAGNQNPGLYRDIRSAAESGWDFSSRWFSDGTQLKTIQTTQIIPVDLNCLLYHLESTLQKSYAAKHNTAKEKLYRNLAQKRKQSIQKYFWSARDQWYTDYNYKTKQKSAVLSLAGMFPLFFNIADQKQAQLSKVTLEQKFLRAGGLSTTLHNTHQQWDAPNGWAPLQWISVTGLENYGYSDLAKNIAIRWVDLNTRVYRSTGKLMEKYNVVDIHLTAGGGEYTSQDGFGWTNGVLLGLIRKYNLPE</sequence>
<keyword evidence="5" id="KW-1185">Reference proteome</keyword>
<feature type="signal peptide" evidence="3">
    <location>
        <begin position="1"/>
        <end position="19"/>
    </location>
</feature>
<proteinExistence type="predicted"/>
<keyword evidence="1" id="KW-0378">Hydrolase</keyword>
<dbReference type="PRINTS" id="PR00744">
    <property type="entry name" value="GLHYDRLASE37"/>
</dbReference>
<evidence type="ECO:0000313" key="4">
    <source>
        <dbReference type="EMBL" id="SMO57436.1"/>
    </source>
</evidence>
<organism evidence="4 5">
    <name type="scientific">Pedobacter westerhofensis</name>
    <dbReference type="NCBI Taxonomy" id="425512"/>
    <lineage>
        <taxon>Bacteria</taxon>
        <taxon>Pseudomonadati</taxon>
        <taxon>Bacteroidota</taxon>
        <taxon>Sphingobacteriia</taxon>
        <taxon>Sphingobacteriales</taxon>
        <taxon>Sphingobacteriaceae</taxon>
        <taxon>Pedobacter</taxon>
    </lineage>
</organism>
<gene>
    <name evidence="4" type="ORF">SAMN06265348_103475</name>
</gene>
<dbReference type="Gene3D" id="1.50.10.10">
    <property type="match status" value="1"/>
</dbReference>
<accession>A0A521CDD2</accession>
<dbReference type="RefSeq" id="WP_142527642.1">
    <property type="nucleotide sequence ID" value="NZ_CBCSJO010000004.1"/>
</dbReference>
<dbReference type="PROSITE" id="PS00927">
    <property type="entry name" value="TREHALASE_1"/>
    <property type="match status" value="1"/>
</dbReference>
<dbReference type="GO" id="GO:0004555">
    <property type="term" value="F:alpha,alpha-trehalase activity"/>
    <property type="evidence" value="ECO:0007669"/>
    <property type="project" value="InterPro"/>
</dbReference>
<dbReference type="NCBIfam" id="NF009773">
    <property type="entry name" value="PRK13270.1"/>
    <property type="match status" value="1"/>
</dbReference>
<dbReference type="AlphaFoldDB" id="A0A521CDD2"/>
<dbReference type="SUPFAM" id="SSF48208">
    <property type="entry name" value="Six-hairpin glycosidases"/>
    <property type="match status" value="1"/>
</dbReference>
<evidence type="ECO:0000313" key="5">
    <source>
        <dbReference type="Proteomes" id="UP000320300"/>
    </source>
</evidence>
<dbReference type="InterPro" id="IPR001661">
    <property type="entry name" value="Glyco_hydro_37"/>
</dbReference>
<protein>
    <submittedName>
        <fullName evidence="4">Alpha,alpha-trehalase</fullName>
    </submittedName>
</protein>
<dbReference type="EMBL" id="FXTN01000003">
    <property type="protein sequence ID" value="SMO57436.1"/>
    <property type="molecule type" value="Genomic_DNA"/>
</dbReference>
<keyword evidence="3" id="KW-0732">Signal</keyword>
<name>A0A521CDD2_9SPHI</name>
<evidence type="ECO:0000256" key="3">
    <source>
        <dbReference type="SAM" id="SignalP"/>
    </source>
</evidence>
<evidence type="ECO:0000256" key="1">
    <source>
        <dbReference type="ARBA" id="ARBA00022801"/>
    </source>
</evidence>